<proteinExistence type="predicted"/>
<evidence type="ECO:0000256" key="1">
    <source>
        <dbReference type="SAM" id="MobiDB-lite"/>
    </source>
</evidence>
<keyword evidence="2" id="KW-1133">Transmembrane helix</keyword>
<accession>A0AAP0WXG8</accession>
<feature type="compositionally biased region" description="Basic and acidic residues" evidence="1">
    <location>
        <begin position="90"/>
        <end position="107"/>
    </location>
</feature>
<comment type="caution">
    <text evidence="3">The sequence shown here is derived from an EMBL/GenBank/DDBJ whole genome shotgun (WGS) entry which is preliminary data.</text>
</comment>
<keyword evidence="2" id="KW-0812">Transmembrane</keyword>
<keyword evidence="2" id="KW-0472">Membrane</keyword>
<gene>
    <name evidence="3" type="ORF">L1049_012868</name>
</gene>
<reference evidence="3 4" key="1">
    <citation type="journal article" date="2024" name="Plant J.">
        <title>Genome sequences and population genomics reveal climatic adaptation and genomic divergence between two closely related sweetgum species.</title>
        <authorList>
            <person name="Xu W.Q."/>
            <person name="Ren C.Q."/>
            <person name="Zhang X.Y."/>
            <person name="Comes H.P."/>
            <person name="Liu X.H."/>
            <person name="Li Y.G."/>
            <person name="Kettle C.J."/>
            <person name="Jalonen R."/>
            <person name="Gaisberger H."/>
            <person name="Ma Y.Z."/>
            <person name="Qiu Y.X."/>
        </authorList>
    </citation>
    <scope>NUCLEOTIDE SEQUENCE [LARGE SCALE GENOMIC DNA]</scope>
    <source>
        <strain evidence="3">Hangzhou</strain>
    </source>
</reference>
<dbReference type="PANTHER" id="PTHR22572">
    <property type="entry name" value="SUGAR-1-PHOSPHATE GUANYL TRANSFERASE"/>
    <property type="match status" value="1"/>
</dbReference>
<organism evidence="3 4">
    <name type="scientific">Liquidambar formosana</name>
    <name type="common">Formosan gum</name>
    <dbReference type="NCBI Taxonomy" id="63359"/>
    <lineage>
        <taxon>Eukaryota</taxon>
        <taxon>Viridiplantae</taxon>
        <taxon>Streptophyta</taxon>
        <taxon>Embryophyta</taxon>
        <taxon>Tracheophyta</taxon>
        <taxon>Spermatophyta</taxon>
        <taxon>Magnoliopsida</taxon>
        <taxon>eudicotyledons</taxon>
        <taxon>Gunneridae</taxon>
        <taxon>Pentapetalae</taxon>
        <taxon>Saxifragales</taxon>
        <taxon>Altingiaceae</taxon>
        <taxon>Liquidambar</taxon>
    </lineage>
</organism>
<dbReference type="InterPro" id="IPR029044">
    <property type="entry name" value="Nucleotide-diphossugar_trans"/>
</dbReference>
<feature type="region of interest" description="Disordered" evidence="1">
    <location>
        <begin position="90"/>
        <end position="110"/>
    </location>
</feature>
<dbReference type="SUPFAM" id="SSF53448">
    <property type="entry name" value="Nucleotide-diphospho-sugar transferases"/>
    <property type="match status" value="1"/>
</dbReference>
<protein>
    <submittedName>
        <fullName evidence="3">Uncharacterized protein</fullName>
    </submittedName>
</protein>
<name>A0AAP0WXG8_LIQFO</name>
<dbReference type="Proteomes" id="UP001415857">
    <property type="component" value="Unassembled WGS sequence"/>
</dbReference>
<dbReference type="InterPro" id="IPR050486">
    <property type="entry name" value="Mannose-1P_guanyltransferase"/>
</dbReference>
<keyword evidence="4" id="KW-1185">Reference proteome</keyword>
<dbReference type="AlphaFoldDB" id="A0AAP0WXG8"/>
<evidence type="ECO:0000313" key="4">
    <source>
        <dbReference type="Proteomes" id="UP001415857"/>
    </source>
</evidence>
<dbReference type="EMBL" id="JBBPBK010000008">
    <property type="protein sequence ID" value="KAK9279190.1"/>
    <property type="molecule type" value="Genomic_DNA"/>
</dbReference>
<evidence type="ECO:0000256" key="2">
    <source>
        <dbReference type="SAM" id="Phobius"/>
    </source>
</evidence>
<dbReference type="Gene3D" id="3.90.550.10">
    <property type="entry name" value="Spore Coat Polysaccharide Biosynthesis Protein SpsA, Chain A"/>
    <property type="match status" value="1"/>
</dbReference>
<sequence length="131" mass="14462">MAGIEDLNDALLKKALLQYIVAFPVFLMSHIFLPNCDVCYSFPLPDMLEAHRRYGGMGTILVIKVSDRINYGVYIFTPDIFTAIQGVSTQRKDKEPPEGVRVVRGDGGDEVIGDVKEEEDVGVAKARSTVV</sequence>
<evidence type="ECO:0000313" key="3">
    <source>
        <dbReference type="EMBL" id="KAK9279190.1"/>
    </source>
</evidence>
<feature type="transmembrane region" description="Helical" evidence="2">
    <location>
        <begin position="16"/>
        <end position="33"/>
    </location>
</feature>